<name>A0A6G1KH26_9PLEO</name>
<organism evidence="2 3">
    <name type="scientific">Pleomassaria siparia CBS 279.74</name>
    <dbReference type="NCBI Taxonomy" id="1314801"/>
    <lineage>
        <taxon>Eukaryota</taxon>
        <taxon>Fungi</taxon>
        <taxon>Dikarya</taxon>
        <taxon>Ascomycota</taxon>
        <taxon>Pezizomycotina</taxon>
        <taxon>Dothideomycetes</taxon>
        <taxon>Pleosporomycetidae</taxon>
        <taxon>Pleosporales</taxon>
        <taxon>Pleomassariaceae</taxon>
        <taxon>Pleomassaria</taxon>
    </lineage>
</organism>
<evidence type="ECO:0000313" key="3">
    <source>
        <dbReference type="Proteomes" id="UP000799428"/>
    </source>
</evidence>
<evidence type="ECO:0000256" key="1">
    <source>
        <dbReference type="SAM" id="MobiDB-lite"/>
    </source>
</evidence>
<dbReference type="AlphaFoldDB" id="A0A6G1KH26"/>
<feature type="compositionally biased region" description="Polar residues" evidence="1">
    <location>
        <begin position="797"/>
        <end position="807"/>
    </location>
</feature>
<reference evidence="2" key="1">
    <citation type="journal article" date="2020" name="Stud. Mycol.">
        <title>101 Dothideomycetes genomes: a test case for predicting lifestyles and emergence of pathogens.</title>
        <authorList>
            <person name="Haridas S."/>
            <person name="Albert R."/>
            <person name="Binder M."/>
            <person name="Bloem J."/>
            <person name="Labutti K."/>
            <person name="Salamov A."/>
            <person name="Andreopoulos B."/>
            <person name="Baker S."/>
            <person name="Barry K."/>
            <person name="Bills G."/>
            <person name="Bluhm B."/>
            <person name="Cannon C."/>
            <person name="Castanera R."/>
            <person name="Culley D."/>
            <person name="Daum C."/>
            <person name="Ezra D."/>
            <person name="Gonzalez J."/>
            <person name="Henrissat B."/>
            <person name="Kuo A."/>
            <person name="Liang C."/>
            <person name="Lipzen A."/>
            <person name="Lutzoni F."/>
            <person name="Magnuson J."/>
            <person name="Mondo S."/>
            <person name="Nolan M."/>
            <person name="Ohm R."/>
            <person name="Pangilinan J."/>
            <person name="Park H.-J."/>
            <person name="Ramirez L."/>
            <person name="Alfaro M."/>
            <person name="Sun H."/>
            <person name="Tritt A."/>
            <person name="Yoshinaga Y."/>
            <person name="Zwiers L.-H."/>
            <person name="Turgeon B."/>
            <person name="Goodwin S."/>
            <person name="Spatafora J."/>
            <person name="Crous P."/>
            <person name="Grigoriev I."/>
        </authorList>
    </citation>
    <scope>NUCLEOTIDE SEQUENCE</scope>
    <source>
        <strain evidence="2">CBS 279.74</strain>
    </source>
</reference>
<keyword evidence="3" id="KW-1185">Reference proteome</keyword>
<proteinExistence type="predicted"/>
<dbReference type="EMBL" id="MU005767">
    <property type="protein sequence ID" value="KAF2711711.1"/>
    <property type="molecule type" value="Genomic_DNA"/>
</dbReference>
<gene>
    <name evidence="2" type="ORF">K504DRAFT_428385</name>
</gene>
<feature type="region of interest" description="Disordered" evidence="1">
    <location>
        <begin position="59"/>
        <end position="86"/>
    </location>
</feature>
<dbReference type="OrthoDB" id="185373at2759"/>
<protein>
    <submittedName>
        <fullName evidence="2">Uncharacterized protein</fullName>
    </submittedName>
</protein>
<sequence length="868" mass="97771">MLRRVPLASLVCPSAPFLAPRLLYTQTPLATLSAQHDVALARPQRCTYATKITKYRLRNSHDVSQSRKEGGKERQRGHSPHKKEYGFKQQRDSYIRKFAVRDELSSLFTQLWNACRDRKIDVIMDLYPTVVASNGLTGIQTLDIAKAFHEYIRINYSTNRKPPQALPFVEKLADDIRAGKLAPHTSAHMHILSIYKECKMFHQGRAFWQWLVDQDDNFVDQSVYGAAIELLAYEGETSLQQLEELYKDGLKRFPGTFAEYHLSPEAIVPDRTQPTSITGLPIHLLQGILTARILSRDWRRAYLALDTALRLYPTQTPARFFDIFVHERHVSEGYTVFLMACRSGVVLRPYRLTTLMTKLQAYLTTCPSLQQRIQILRGMANAIYAYVESGGTLEGPHIGSFVHTFGKLISWNDHGGKNSEDEVKLRNMITTQAHEIMSILIQAGMPLVPQLFIALIALAGRLGVPELLKVTLQDIENAQMDIGPIGRRGILISAASLDDKELLENCWMGIVTQGELEGAKSSHAYWVTLAKACNTARHQEFFNQQVERLQHTISVDTMRESSLQLHNPLVRDAKRAEQAILMDPAEFHQEIQLLQEQVKNIAAVIMSGIPLDLLANPFYMSLFPEKRTLGAVEDLRAVYDELTTDPHQPAPSPLSEDSAMQVPLSPTSIPLDELRFRNWVNIMELMNEAKTTELEFQRQLDIAIANKQPLEHISKSKLENEAPARAYTRDELRRRIKSLRADSESASHRKGISINQPPNVTPPKSVLRYHVTDNGGPPVSSTSLLHRPLGNPKRGTDTSGMSPTLRNHVSLESYHSSPVPAAQRNTYQSLDSSTPSSATRSPIQELEEVANNNSNNNNKGVTHPYENL</sequence>
<feature type="region of interest" description="Disordered" evidence="1">
    <location>
        <begin position="739"/>
        <end position="868"/>
    </location>
</feature>
<accession>A0A6G1KH26</accession>
<evidence type="ECO:0000313" key="2">
    <source>
        <dbReference type="EMBL" id="KAF2711711.1"/>
    </source>
</evidence>
<dbReference type="Proteomes" id="UP000799428">
    <property type="component" value="Unassembled WGS sequence"/>
</dbReference>
<feature type="compositionally biased region" description="Polar residues" evidence="1">
    <location>
        <begin position="823"/>
        <end position="842"/>
    </location>
</feature>